<gene>
    <name evidence="1" type="ORF">BJ138DRAFT_1125279</name>
</gene>
<name>A0ACB8AFW3_9AGAM</name>
<dbReference type="Proteomes" id="UP000790377">
    <property type="component" value="Unassembled WGS sequence"/>
</dbReference>
<accession>A0ACB8AFW3</accession>
<sequence>MPPPSSTPNAPEDDTNAYELLGVSDSATEAEIRTAYRTRSLKVHPDRNRNDPLAAQKFHNLTLASALLLDPLRRLALDAQLRAVRARAERFKGLNSRRRKMVEELEEREREAREGGVSTSGSAKDGWSVKRARKETEAENERIIQAGRRMREERAERAMREAQTVPTPADADTNTDVDADPPPAPTPLDTTVRLRYACAAHPNLTTPAALAAHLGRFGAVDVEACVLSVRAGKRKGGSGKEEQDQGSGGEMVTALVPFAQLAAAYAAVTTGVPGMEVSWAVPAGASASTGGDAATEDAGSTGTNKRGKTKKRDKGTYEPPILGWLRRKGELGGVGAGGVGVGADPSVTGGANVNGTGAGAGQNHDRQEEGTKNTFSSFPASTSFPLAPQPPGTTTGSSTTIPMDFESLMLLRMREAERARLEREILEAEAGEG</sequence>
<comment type="caution">
    <text evidence="1">The sequence shown here is derived from an EMBL/GenBank/DDBJ whole genome shotgun (WGS) entry which is preliminary data.</text>
</comment>
<protein>
    <submittedName>
        <fullName evidence="1">Uncharacterized protein</fullName>
    </submittedName>
</protein>
<evidence type="ECO:0000313" key="1">
    <source>
        <dbReference type="EMBL" id="KAH7912360.1"/>
    </source>
</evidence>
<organism evidence="1 2">
    <name type="scientific">Hygrophoropsis aurantiaca</name>
    <dbReference type="NCBI Taxonomy" id="72124"/>
    <lineage>
        <taxon>Eukaryota</taxon>
        <taxon>Fungi</taxon>
        <taxon>Dikarya</taxon>
        <taxon>Basidiomycota</taxon>
        <taxon>Agaricomycotina</taxon>
        <taxon>Agaricomycetes</taxon>
        <taxon>Agaricomycetidae</taxon>
        <taxon>Boletales</taxon>
        <taxon>Coniophorineae</taxon>
        <taxon>Hygrophoropsidaceae</taxon>
        <taxon>Hygrophoropsis</taxon>
    </lineage>
</organism>
<evidence type="ECO:0000313" key="2">
    <source>
        <dbReference type="Proteomes" id="UP000790377"/>
    </source>
</evidence>
<keyword evidence="2" id="KW-1185">Reference proteome</keyword>
<proteinExistence type="predicted"/>
<reference evidence="1" key="1">
    <citation type="journal article" date="2021" name="New Phytol.">
        <title>Evolutionary innovations through gain and loss of genes in the ectomycorrhizal Boletales.</title>
        <authorList>
            <person name="Wu G."/>
            <person name="Miyauchi S."/>
            <person name="Morin E."/>
            <person name="Kuo A."/>
            <person name="Drula E."/>
            <person name="Varga T."/>
            <person name="Kohler A."/>
            <person name="Feng B."/>
            <person name="Cao Y."/>
            <person name="Lipzen A."/>
            <person name="Daum C."/>
            <person name="Hundley H."/>
            <person name="Pangilinan J."/>
            <person name="Johnson J."/>
            <person name="Barry K."/>
            <person name="LaButti K."/>
            <person name="Ng V."/>
            <person name="Ahrendt S."/>
            <person name="Min B."/>
            <person name="Choi I.G."/>
            <person name="Park H."/>
            <person name="Plett J.M."/>
            <person name="Magnuson J."/>
            <person name="Spatafora J.W."/>
            <person name="Nagy L.G."/>
            <person name="Henrissat B."/>
            <person name="Grigoriev I.V."/>
            <person name="Yang Z.L."/>
            <person name="Xu J."/>
            <person name="Martin F.M."/>
        </authorList>
    </citation>
    <scope>NUCLEOTIDE SEQUENCE</scope>
    <source>
        <strain evidence="1">ATCC 28755</strain>
    </source>
</reference>
<dbReference type="EMBL" id="MU267653">
    <property type="protein sequence ID" value="KAH7912360.1"/>
    <property type="molecule type" value="Genomic_DNA"/>
</dbReference>